<organism evidence="3">
    <name type="scientific">Drosophila virilis</name>
    <name type="common">Fruit fly</name>
    <dbReference type="NCBI Taxonomy" id="7244"/>
    <lineage>
        <taxon>Eukaryota</taxon>
        <taxon>Metazoa</taxon>
        <taxon>Ecdysozoa</taxon>
        <taxon>Arthropoda</taxon>
        <taxon>Hexapoda</taxon>
        <taxon>Insecta</taxon>
        <taxon>Pterygota</taxon>
        <taxon>Neoptera</taxon>
        <taxon>Endopterygota</taxon>
        <taxon>Diptera</taxon>
        <taxon>Brachycera</taxon>
        <taxon>Muscomorpha</taxon>
        <taxon>Ephydroidea</taxon>
        <taxon>Drosophilidae</taxon>
        <taxon>Drosophila</taxon>
    </lineage>
</organism>
<dbReference type="FlyBase" id="FBgn0069462">
    <property type="gene designation" value="Dvir\U\pol"/>
</dbReference>
<evidence type="ECO:0000313" key="3">
    <source>
        <dbReference type="EMBL" id="AAQ75088.1"/>
    </source>
</evidence>
<dbReference type="SUPFAM" id="SSF56219">
    <property type="entry name" value="DNase I-like"/>
    <property type="match status" value="1"/>
</dbReference>
<dbReference type="PANTHER" id="PTHR36688">
    <property type="entry name" value="ENDO/EXONUCLEASE/PHOSPHATASE DOMAIN-CONTAINING PROTEIN"/>
    <property type="match status" value="1"/>
</dbReference>
<sequence>MIGLRIGIWHANGLSNKTDELEQFIIRHNVDLMLISETRFNFNSRVQIPGYSIITANSPQTHLCIGGAAILISNHIEYQALPGISLPQLQCAIVRLRTDLGGANIASCYWPPNHAVLADDYVCLFNQLGENFLIGGDWNAKHRLWGNMRRCPRGSILANILMDSNKYNVLTTAEPTHFPSNSNRPSVLDFGIYAGISSHRLAISRVTELHSDHLPLLVQLKITINGQSLWNNPNLIHRSRPRRRNRHRLLTERSNLEIFHQKLESSINLNIEIDCINDIDDMLENFMSKLHIAAEASNSRSAMASIIPPHQNSSNNTLNNENNNNVNLDLSSPQPLPLSAFIRTDEHRELMRLKRRLRKRWARTRQLDHWLEWQRVGRQLANQLEQQRRDYVDYVLSNADPQKKGAFNLWHATKYLKRQPHAQPSVRNLNGHWCQSAEEQAEAFADELQARFTPFNLAPSGQCERVKRTLNQQVNLYDNTLNAINPQYPILSSHIRHVTLCELNTYIGHLQMRKAPGLDQIDNYLIRSLPQKARLFLLLLFNGMLRLRYFPSAWKCAAVRMILKSGNRSAANLNSYRPISLLSTISKLFEKVIYERLNDELQSPLESESELECSRVIPNHQFGFRSGHGTIQQVHRIVEHINNSFERGHCTSGAFLDLQQAFDRVWHDGLLFKLRTHTSEPLYQLLKSFLSNRSFCVLSTNPTTNGNRGADACHSTLRPMVAGVPQGSVLAPLLFNIFVSDMPCIATHIQQVFQPPPGQTNTSIIGLTATYADDTAFLCSAMNAVVATTILQGHMHRFVKWANNWNIQINDNKSVHIIFTLRRQIANAGSLTTQLTINNNIIPAKSYVKYLGLNLDKKLNWARHARLQHKLCAKNCSNTNGYYLPANPDYH</sequence>
<dbReference type="GO" id="GO:0003824">
    <property type="term" value="F:catalytic activity"/>
    <property type="evidence" value="ECO:0007669"/>
    <property type="project" value="InterPro"/>
</dbReference>
<dbReference type="Pfam" id="PF14529">
    <property type="entry name" value="Exo_endo_phos_2"/>
    <property type="match status" value="1"/>
</dbReference>
<dbReference type="InterPro" id="IPR005135">
    <property type="entry name" value="Endo/exonuclease/phosphatase"/>
</dbReference>
<evidence type="ECO:0000256" key="1">
    <source>
        <dbReference type="SAM" id="MobiDB-lite"/>
    </source>
</evidence>
<protein>
    <submittedName>
        <fullName evidence="3">Pol protein</fullName>
    </submittedName>
</protein>
<dbReference type="InterPro" id="IPR043502">
    <property type="entry name" value="DNA/RNA_pol_sf"/>
</dbReference>
<dbReference type="PROSITE" id="PS50878">
    <property type="entry name" value="RT_POL"/>
    <property type="match status" value="1"/>
</dbReference>
<gene>
    <name evidence="3 4" type="primary">pol</name>
</gene>
<dbReference type="EMBL" id="AY369259">
    <property type="protein sequence ID" value="AAQ75088.1"/>
    <property type="molecule type" value="Genomic_DNA"/>
</dbReference>
<dbReference type="OrthoDB" id="8046321at2759"/>
<dbReference type="Gene3D" id="3.60.10.10">
    <property type="entry name" value="Endonuclease/exonuclease/phosphatase"/>
    <property type="match status" value="1"/>
</dbReference>
<dbReference type="CDD" id="cd01650">
    <property type="entry name" value="RT_nLTR_like"/>
    <property type="match status" value="1"/>
</dbReference>
<evidence type="ECO:0000259" key="2">
    <source>
        <dbReference type="PROSITE" id="PS50878"/>
    </source>
</evidence>
<evidence type="ECO:0000313" key="4">
    <source>
        <dbReference type="FlyBase" id="FBgn0069462"/>
    </source>
</evidence>
<feature type="compositionally biased region" description="Low complexity" evidence="1">
    <location>
        <begin position="312"/>
        <end position="326"/>
    </location>
</feature>
<dbReference type="AlphaFoldDB" id="Q6UJ39"/>
<reference evidence="3" key="1">
    <citation type="journal article" date="2003" name="Proc. Natl. Acad. Sci. U.S.A.">
        <title>HeT-A elements in Drosophila virilis: retrotransposon telomeres are conserved across the Drosophila genus.</title>
        <authorList>
            <person name="Casacuberta E."/>
            <person name="Pardue M.L."/>
        </authorList>
    </citation>
    <scope>NUCLEOTIDE SEQUENCE</scope>
</reference>
<proteinExistence type="predicted"/>
<feature type="domain" description="Reverse transcriptase" evidence="2">
    <location>
        <begin position="543"/>
        <end position="855"/>
    </location>
</feature>
<dbReference type="InterPro" id="IPR000477">
    <property type="entry name" value="RT_dom"/>
</dbReference>
<dbReference type="GO" id="GO:0071897">
    <property type="term" value="P:DNA biosynthetic process"/>
    <property type="evidence" value="ECO:0007669"/>
    <property type="project" value="UniProtKB-ARBA"/>
</dbReference>
<accession>Q6UJ39</accession>
<dbReference type="Pfam" id="PF00078">
    <property type="entry name" value="RVT_1"/>
    <property type="match status" value="1"/>
</dbReference>
<dbReference type="InterPro" id="IPR036691">
    <property type="entry name" value="Endo/exonu/phosph_ase_sf"/>
</dbReference>
<dbReference type="SUPFAM" id="SSF56672">
    <property type="entry name" value="DNA/RNA polymerases"/>
    <property type="match status" value="1"/>
</dbReference>
<dbReference type="PANTHER" id="PTHR36688:SF1">
    <property type="entry name" value="ENDONUCLEASE_EXONUCLEASE_PHOSPHATASE DOMAIN-CONTAINING PROTEIN"/>
    <property type="match status" value="1"/>
</dbReference>
<dbReference type="InterPro" id="IPR052560">
    <property type="entry name" value="RdDP_mobile_element"/>
</dbReference>
<name>Q6UJ39_DROVI</name>
<feature type="region of interest" description="Disordered" evidence="1">
    <location>
        <begin position="306"/>
        <end position="326"/>
    </location>
</feature>